<organism evidence="1 2">
    <name type="scientific">Macrosiphum euphorbiae</name>
    <name type="common">potato aphid</name>
    <dbReference type="NCBI Taxonomy" id="13131"/>
    <lineage>
        <taxon>Eukaryota</taxon>
        <taxon>Metazoa</taxon>
        <taxon>Ecdysozoa</taxon>
        <taxon>Arthropoda</taxon>
        <taxon>Hexapoda</taxon>
        <taxon>Insecta</taxon>
        <taxon>Pterygota</taxon>
        <taxon>Neoptera</taxon>
        <taxon>Paraneoptera</taxon>
        <taxon>Hemiptera</taxon>
        <taxon>Sternorrhyncha</taxon>
        <taxon>Aphidomorpha</taxon>
        <taxon>Aphidoidea</taxon>
        <taxon>Aphididae</taxon>
        <taxon>Macrosiphini</taxon>
        <taxon>Macrosiphum</taxon>
    </lineage>
</organism>
<dbReference type="EMBL" id="CARXXK010001675">
    <property type="protein sequence ID" value="CAI6377243.1"/>
    <property type="molecule type" value="Genomic_DNA"/>
</dbReference>
<dbReference type="Proteomes" id="UP001160148">
    <property type="component" value="Unassembled WGS sequence"/>
</dbReference>
<proteinExistence type="predicted"/>
<evidence type="ECO:0008006" key="3">
    <source>
        <dbReference type="Google" id="ProtNLM"/>
    </source>
</evidence>
<name>A0AAV0Y8V6_9HEMI</name>
<dbReference type="AlphaFoldDB" id="A0AAV0Y8V6"/>
<gene>
    <name evidence="1" type="ORF">MEUPH1_LOCUS30533</name>
</gene>
<keyword evidence="2" id="KW-1185">Reference proteome</keyword>
<evidence type="ECO:0000313" key="2">
    <source>
        <dbReference type="Proteomes" id="UP001160148"/>
    </source>
</evidence>
<protein>
    <recommendedName>
        <fullName evidence="3">Reverse transcriptase</fullName>
    </recommendedName>
</protein>
<comment type="caution">
    <text evidence="1">The sequence shown here is derived from an EMBL/GenBank/DDBJ whole genome shotgun (WGS) entry which is preliminary data.</text>
</comment>
<reference evidence="1 2" key="1">
    <citation type="submission" date="2023-01" db="EMBL/GenBank/DDBJ databases">
        <authorList>
            <person name="Whitehead M."/>
        </authorList>
    </citation>
    <scope>NUCLEOTIDE SEQUENCE [LARGE SCALE GENOMIC DNA]</scope>
</reference>
<sequence>MQRPPLLAMTAAYRTASTNCLSVVAGVLPFDLEIEKSALQRRLAGGEITQEQLTEHVANIFTTWQERYEATDKGEWTKRMIPCVRERYILPMPLDHYTTQLLTGHGDFKSKLFGFKLVASPNCGCGNGSETVQHVIYRCPRTETYRQELKKVMAEEHEGWPPRNGAFLKTRRTYEALRKFAKKALTNRTDR</sequence>
<accession>A0AAV0Y8V6</accession>
<evidence type="ECO:0000313" key="1">
    <source>
        <dbReference type="EMBL" id="CAI6377243.1"/>
    </source>
</evidence>